<dbReference type="Proteomes" id="UP000308652">
    <property type="component" value="Unassembled WGS sequence"/>
</dbReference>
<keyword evidence="3" id="KW-1185">Reference proteome</keyword>
<name>A0A5C3LN69_9AGAR</name>
<protein>
    <submittedName>
        <fullName evidence="2">Uncharacterized protein</fullName>
    </submittedName>
</protein>
<sequence length="54" mass="6031">MALLLRIIKWCALALTAGSTLLTTGVGIGTSTPDPPIRRQRSRRVTRRYLGHRE</sequence>
<accession>A0A5C3LN69</accession>
<dbReference type="AlphaFoldDB" id="A0A5C3LN69"/>
<evidence type="ECO:0000313" key="3">
    <source>
        <dbReference type="Proteomes" id="UP000308652"/>
    </source>
</evidence>
<dbReference type="EMBL" id="ML213635">
    <property type="protein sequence ID" value="TFK34215.1"/>
    <property type="molecule type" value="Genomic_DNA"/>
</dbReference>
<evidence type="ECO:0000256" key="1">
    <source>
        <dbReference type="SAM" id="MobiDB-lite"/>
    </source>
</evidence>
<proteinExistence type="predicted"/>
<organism evidence="2 3">
    <name type="scientific">Crucibulum laeve</name>
    <dbReference type="NCBI Taxonomy" id="68775"/>
    <lineage>
        <taxon>Eukaryota</taxon>
        <taxon>Fungi</taxon>
        <taxon>Dikarya</taxon>
        <taxon>Basidiomycota</taxon>
        <taxon>Agaricomycotina</taxon>
        <taxon>Agaricomycetes</taxon>
        <taxon>Agaricomycetidae</taxon>
        <taxon>Agaricales</taxon>
        <taxon>Agaricineae</taxon>
        <taxon>Nidulariaceae</taxon>
        <taxon>Crucibulum</taxon>
    </lineage>
</organism>
<evidence type="ECO:0000313" key="2">
    <source>
        <dbReference type="EMBL" id="TFK34215.1"/>
    </source>
</evidence>
<feature type="compositionally biased region" description="Basic residues" evidence="1">
    <location>
        <begin position="38"/>
        <end position="54"/>
    </location>
</feature>
<feature type="region of interest" description="Disordered" evidence="1">
    <location>
        <begin position="27"/>
        <end position="54"/>
    </location>
</feature>
<gene>
    <name evidence="2" type="ORF">BDQ12DRAFT_690099</name>
</gene>
<reference evidence="2 3" key="1">
    <citation type="journal article" date="2019" name="Nat. Ecol. Evol.">
        <title>Megaphylogeny resolves global patterns of mushroom evolution.</title>
        <authorList>
            <person name="Varga T."/>
            <person name="Krizsan K."/>
            <person name="Foldi C."/>
            <person name="Dima B."/>
            <person name="Sanchez-Garcia M."/>
            <person name="Sanchez-Ramirez S."/>
            <person name="Szollosi G.J."/>
            <person name="Szarkandi J.G."/>
            <person name="Papp V."/>
            <person name="Albert L."/>
            <person name="Andreopoulos W."/>
            <person name="Angelini C."/>
            <person name="Antonin V."/>
            <person name="Barry K.W."/>
            <person name="Bougher N.L."/>
            <person name="Buchanan P."/>
            <person name="Buyck B."/>
            <person name="Bense V."/>
            <person name="Catcheside P."/>
            <person name="Chovatia M."/>
            <person name="Cooper J."/>
            <person name="Damon W."/>
            <person name="Desjardin D."/>
            <person name="Finy P."/>
            <person name="Geml J."/>
            <person name="Haridas S."/>
            <person name="Hughes K."/>
            <person name="Justo A."/>
            <person name="Karasinski D."/>
            <person name="Kautmanova I."/>
            <person name="Kiss B."/>
            <person name="Kocsube S."/>
            <person name="Kotiranta H."/>
            <person name="LaButti K.M."/>
            <person name="Lechner B.E."/>
            <person name="Liimatainen K."/>
            <person name="Lipzen A."/>
            <person name="Lukacs Z."/>
            <person name="Mihaltcheva S."/>
            <person name="Morgado L.N."/>
            <person name="Niskanen T."/>
            <person name="Noordeloos M.E."/>
            <person name="Ohm R.A."/>
            <person name="Ortiz-Santana B."/>
            <person name="Ovrebo C."/>
            <person name="Racz N."/>
            <person name="Riley R."/>
            <person name="Savchenko A."/>
            <person name="Shiryaev A."/>
            <person name="Soop K."/>
            <person name="Spirin V."/>
            <person name="Szebenyi C."/>
            <person name="Tomsovsky M."/>
            <person name="Tulloss R.E."/>
            <person name="Uehling J."/>
            <person name="Grigoriev I.V."/>
            <person name="Vagvolgyi C."/>
            <person name="Papp T."/>
            <person name="Martin F.M."/>
            <person name="Miettinen O."/>
            <person name="Hibbett D.S."/>
            <person name="Nagy L.G."/>
        </authorList>
    </citation>
    <scope>NUCLEOTIDE SEQUENCE [LARGE SCALE GENOMIC DNA]</scope>
    <source>
        <strain evidence="2 3">CBS 166.37</strain>
    </source>
</reference>